<organism evidence="1 2">
    <name type="scientific">Leptospirillum ferriphilum</name>
    <dbReference type="NCBI Taxonomy" id="178606"/>
    <lineage>
        <taxon>Bacteria</taxon>
        <taxon>Pseudomonadati</taxon>
        <taxon>Nitrospirota</taxon>
        <taxon>Nitrospiria</taxon>
        <taxon>Nitrospirales</taxon>
        <taxon>Nitrospiraceae</taxon>
        <taxon>Leptospirillum</taxon>
    </lineage>
</organism>
<reference evidence="1 2" key="1">
    <citation type="submission" date="2014-06" db="EMBL/GenBank/DDBJ databases">
        <title>Draft genome sequence of iron oxidizing acidophile Leptospirillum ferriphilum DSM14647.</title>
        <authorList>
            <person name="Cardenas J.P."/>
            <person name="Lazcano M."/>
            <person name="Ossandon F.J."/>
            <person name="Corbett M."/>
            <person name="Holmes D.S."/>
            <person name="Watkin E."/>
        </authorList>
    </citation>
    <scope>NUCLEOTIDE SEQUENCE [LARGE SCALE GENOMIC DNA]</scope>
    <source>
        <strain evidence="1 2">DSM 14647</strain>
    </source>
</reference>
<dbReference type="Proteomes" id="UP000029452">
    <property type="component" value="Unassembled WGS sequence"/>
</dbReference>
<protein>
    <submittedName>
        <fullName evidence="1">Uncharacterized protein</fullName>
    </submittedName>
</protein>
<comment type="caution">
    <text evidence="1">The sequence shown here is derived from an EMBL/GenBank/DDBJ whole genome shotgun (WGS) entry which is preliminary data.</text>
</comment>
<evidence type="ECO:0000313" key="2">
    <source>
        <dbReference type="Proteomes" id="UP000029452"/>
    </source>
</evidence>
<evidence type="ECO:0000313" key="1">
    <source>
        <dbReference type="EMBL" id="KGA94913.1"/>
    </source>
</evidence>
<dbReference type="EMBL" id="JPGK01000001">
    <property type="protein sequence ID" value="KGA94913.1"/>
    <property type="molecule type" value="Genomic_DNA"/>
</dbReference>
<gene>
    <name evidence="1" type="ORF">LptCag_2347</name>
</gene>
<proteinExistence type="predicted"/>
<name>A0A094WBH9_9BACT</name>
<dbReference type="AlphaFoldDB" id="A0A094WBH9"/>
<accession>A0A094WBH9</accession>
<sequence>MLLSVHTPQPEKADIFHLLFRHAFGKGRQGGVFHALSFSAE</sequence>